<dbReference type="PANTHER" id="PTHR32278:SF116">
    <property type="entry name" value="F-BOX PROTEIN PP2-B10-LIKE"/>
    <property type="match status" value="1"/>
</dbReference>
<evidence type="ECO:0000313" key="1">
    <source>
        <dbReference type="EMBL" id="KAG6428194.1"/>
    </source>
</evidence>
<dbReference type="PANTHER" id="PTHR32278">
    <property type="entry name" value="F-BOX DOMAIN-CONTAINING PROTEIN"/>
    <property type="match status" value="1"/>
</dbReference>
<sequence length="261" mass="29651">MGKNYDNWERLVKAVSRREEDKLLALTHSVSTSPSSSSSQHSSSLSFQFGHLDPWLVIPDTSRLPMEYSDLSDRNDWKVMLPPGKRQVVWESSNMSFSLDRRTGKNCFLLGAMNLYMSSRGFDGRGKFNEHPQSRFSEVVEFEKSQSIYIEGKIESKLLSSESCYAAYLVFGFAEMYANLNSAVSIVRNFYNVPGIGYPEEQAKMVKFQEGNERDDGWMEIQLGEFYVDAGENGQVQVQLLDTSGYITSGLILEGIEFRPF</sequence>
<gene>
    <name evidence="1" type="ORF">SASPL_112445</name>
</gene>
<accession>A0A8X8YAR9</accession>
<reference evidence="1" key="1">
    <citation type="submission" date="2018-01" db="EMBL/GenBank/DDBJ databases">
        <authorList>
            <person name="Mao J.F."/>
        </authorList>
    </citation>
    <scope>NUCLEOTIDE SEQUENCE</scope>
    <source>
        <strain evidence="1">Huo1</strain>
        <tissue evidence="1">Leaf</tissue>
    </source>
</reference>
<protein>
    <submittedName>
        <fullName evidence="1">Uncharacterized protein</fullName>
    </submittedName>
</protein>
<evidence type="ECO:0000313" key="2">
    <source>
        <dbReference type="Proteomes" id="UP000298416"/>
    </source>
</evidence>
<dbReference type="InterPro" id="IPR025886">
    <property type="entry name" value="PP2-like"/>
</dbReference>
<comment type="caution">
    <text evidence="1">The sequence shown here is derived from an EMBL/GenBank/DDBJ whole genome shotgun (WGS) entry which is preliminary data.</text>
</comment>
<name>A0A8X8YAR9_SALSN</name>
<keyword evidence="2" id="KW-1185">Reference proteome</keyword>
<reference evidence="1" key="2">
    <citation type="submission" date="2020-08" db="EMBL/GenBank/DDBJ databases">
        <title>Plant Genome Project.</title>
        <authorList>
            <person name="Zhang R.-G."/>
        </authorList>
    </citation>
    <scope>NUCLEOTIDE SEQUENCE</scope>
    <source>
        <strain evidence="1">Huo1</strain>
        <tissue evidence="1">Leaf</tissue>
    </source>
</reference>
<dbReference type="Proteomes" id="UP000298416">
    <property type="component" value="Unassembled WGS sequence"/>
</dbReference>
<dbReference type="EMBL" id="PNBA02000004">
    <property type="protein sequence ID" value="KAG6428194.1"/>
    <property type="molecule type" value="Genomic_DNA"/>
</dbReference>
<dbReference type="Pfam" id="PF14299">
    <property type="entry name" value="PP2"/>
    <property type="match status" value="1"/>
</dbReference>
<dbReference type="OrthoDB" id="913460at2759"/>
<proteinExistence type="predicted"/>
<organism evidence="1">
    <name type="scientific">Salvia splendens</name>
    <name type="common">Scarlet sage</name>
    <dbReference type="NCBI Taxonomy" id="180675"/>
    <lineage>
        <taxon>Eukaryota</taxon>
        <taxon>Viridiplantae</taxon>
        <taxon>Streptophyta</taxon>
        <taxon>Embryophyta</taxon>
        <taxon>Tracheophyta</taxon>
        <taxon>Spermatophyta</taxon>
        <taxon>Magnoliopsida</taxon>
        <taxon>eudicotyledons</taxon>
        <taxon>Gunneridae</taxon>
        <taxon>Pentapetalae</taxon>
        <taxon>asterids</taxon>
        <taxon>lamiids</taxon>
        <taxon>Lamiales</taxon>
        <taxon>Lamiaceae</taxon>
        <taxon>Nepetoideae</taxon>
        <taxon>Mentheae</taxon>
        <taxon>Salviinae</taxon>
        <taxon>Salvia</taxon>
        <taxon>Salvia subgen. Calosphace</taxon>
        <taxon>core Calosphace</taxon>
    </lineage>
</organism>
<dbReference type="AlphaFoldDB" id="A0A8X8YAR9"/>